<evidence type="ECO:0000256" key="8">
    <source>
        <dbReference type="ARBA" id="ARBA00038436"/>
    </source>
</evidence>
<feature type="transmembrane region" description="Helical" evidence="9">
    <location>
        <begin position="54"/>
        <end position="74"/>
    </location>
</feature>
<dbReference type="GO" id="GO:0015740">
    <property type="term" value="P:C4-dicarboxylate transport"/>
    <property type="evidence" value="ECO:0007669"/>
    <property type="project" value="TreeGrafter"/>
</dbReference>
<dbReference type="InterPro" id="IPR007387">
    <property type="entry name" value="TRAP_DctQ"/>
</dbReference>
<dbReference type="EMBL" id="QZJZ01000002">
    <property type="protein sequence ID" value="RJP62296.1"/>
    <property type="molecule type" value="Genomic_DNA"/>
</dbReference>
<keyword evidence="7 9" id="KW-0472">Membrane</keyword>
<dbReference type="AlphaFoldDB" id="A0A3A4RHM5"/>
<evidence type="ECO:0000259" key="10">
    <source>
        <dbReference type="Pfam" id="PF04290"/>
    </source>
</evidence>
<reference evidence="11 12" key="1">
    <citation type="journal article" date="2017" name="ISME J.">
        <title>Energy and carbon metabolisms in a deep terrestrial subsurface fluid microbial community.</title>
        <authorList>
            <person name="Momper L."/>
            <person name="Jungbluth S.P."/>
            <person name="Lee M.D."/>
            <person name="Amend J.P."/>
        </authorList>
    </citation>
    <scope>NUCLEOTIDE SEQUENCE [LARGE SCALE GENOMIC DNA]</scope>
    <source>
        <strain evidence="11">SURF_26</strain>
    </source>
</reference>
<evidence type="ECO:0000256" key="1">
    <source>
        <dbReference type="ARBA" id="ARBA00004429"/>
    </source>
</evidence>
<evidence type="ECO:0000256" key="6">
    <source>
        <dbReference type="ARBA" id="ARBA00022989"/>
    </source>
</evidence>
<dbReference type="GO" id="GO:0022857">
    <property type="term" value="F:transmembrane transporter activity"/>
    <property type="evidence" value="ECO:0007669"/>
    <property type="project" value="TreeGrafter"/>
</dbReference>
<keyword evidence="6 9" id="KW-1133">Transmembrane helix</keyword>
<dbReference type="GO" id="GO:0005886">
    <property type="term" value="C:plasma membrane"/>
    <property type="evidence" value="ECO:0007669"/>
    <property type="project" value="UniProtKB-SubCell"/>
</dbReference>
<dbReference type="Pfam" id="PF04290">
    <property type="entry name" value="DctQ"/>
    <property type="match status" value="1"/>
</dbReference>
<comment type="caution">
    <text evidence="11">The sequence shown here is derived from an EMBL/GenBank/DDBJ whole genome shotgun (WGS) entry which is preliminary data.</text>
</comment>
<gene>
    <name evidence="11" type="ORF">C4541_00070</name>
</gene>
<feature type="transmembrane region" description="Helical" evidence="9">
    <location>
        <begin position="94"/>
        <end position="115"/>
    </location>
</feature>
<evidence type="ECO:0000256" key="5">
    <source>
        <dbReference type="ARBA" id="ARBA00022692"/>
    </source>
</evidence>
<dbReference type="InterPro" id="IPR055348">
    <property type="entry name" value="DctQ"/>
</dbReference>
<feature type="domain" description="Tripartite ATP-independent periplasmic transporters DctQ component" evidence="10">
    <location>
        <begin position="31"/>
        <end position="161"/>
    </location>
</feature>
<organism evidence="11 12">
    <name type="scientific">Candidatus Auribacter fodinae</name>
    <dbReference type="NCBI Taxonomy" id="2093366"/>
    <lineage>
        <taxon>Bacteria</taxon>
        <taxon>Pseudomonadati</taxon>
        <taxon>Candidatus Auribacterota</taxon>
        <taxon>Candidatus Auribacteria</taxon>
        <taxon>Candidatus Auribacterales</taxon>
        <taxon>Candidatus Auribacteraceae</taxon>
        <taxon>Candidatus Auribacter</taxon>
    </lineage>
</organism>
<evidence type="ECO:0000256" key="9">
    <source>
        <dbReference type="SAM" id="Phobius"/>
    </source>
</evidence>
<sequence length="164" mass="18769">MKENRIPVIDALNNAIAWVEKLLLTIMLAAMIVVQITQIIMRNISDTGLLAADLIVRHFILWVALVGASLTTYYRSHIKIDLVNRFVPKKAQRWLAIITDFMAMAVCIWLTKAGYAFLIDEYQYGGNLVGSFPRWIILIVIPLWFGVISFRFAVCILHDFRGKE</sequence>
<dbReference type="PANTHER" id="PTHR35011">
    <property type="entry name" value="2,3-DIKETO-L-GULONATE TRAP TRANSPORTER SMALL PERMEASE PROTEIN YIAM"/>
    <property type="match status" value="1"/>
</dbReference>
<feature type="transmembrane region" description="Helical" evidence="9">
    <location>
        <begin position="21"/>
        <end position="42"/>
    </location>
</feature>
<evidence type="ECO:0000313" key="11">
    <source>
        <dbReference type="EMBL" id="RJP62296.1"/>
    </source>
</evidence>
<accession>A0A3A4RHM5</accession>
<proteinExistence type="inferred from homology"/>
<dbReference type="PANTHER" id="PTHR35011:SF2">
    <property type="entry name" value="2,3-DIKETO-L-GULONATE TRAP TRANSPORTER SMALL PERMEASE PROTEIN YIAM"/>
    <property type="match status" value="1"/>
</dbReference>
<keyword evidence="3" id="KW-1003">Cell membrane</keyword>
<keyword evidence="2" id="KW-0813">Transport</keyword>
<evidence type="ECO:0000256" key="3">
    <source>
        <dbReference type="ARBA" id="ARBA00022475"/>
    </source>
</evidence>
<protein>
    <submittedName>
        <fullName evidence="11">TRAP transporter small permease</fullName>
    </submittedName>
</protein>
<comment type="subcellular location">
    <subcellularLocation>
        <location evidence="1">Cell inner membrane</location>
        <topology evidence="1">Multi-pass membrane protein</topology>
    </subcellularLocation>
</comment>
<name>A0A3A4RHM5_9BACT</name>
<comment type="similarity">
    <text evidence="8">Belongs to the TRAP transporter small permease family.</text>
</comment>
<feature type="transmembrane region" description="Helical" evidence="9">
    <location>
        <begin position="135"/>
        <end position="157"/>
    </location>
</feature>
<evidence type="ECO:0000313" key="12">
    <source>
        <dbReference type="Proteomes" id="UP000266426"/>
    </source>
</evidence>
<evidence type="ECO:0000256" key="2">
    <source>
        <dbReference type="ARBA" id="ARBA00022448"/>
    </source>
</evidence>
<keyword evidence="4" id="KW-0997">Cell inner membrane</keyword>
<dbReference type="Proteomes" id="UP000266426">
    <property type="component" value="Unassembled WGS sequence"/>
</dbReference>
<evidence type="ECO:0000256" key="7">
    <source>
        <dbReference type="ARBA" id="ARBA00023136"/>
    </source>
</evidence>
<evidence type="ECO:0000256" key="4">
    <source>
        <dbReference type="ARBA" id="ARBA00022519"/>
    </source>
</evidence>
<keyword evidence="5 9" id="KW-0812">Transmembrane</keyword>